<dbReference type="EMBL" id="HBFQ01037596">
    <property type="protein sequence ID" value="CAD8852202.1"/>
    <property type="molecule type" value="Transcribed_RNA"/>
</dbReference>
<dbReference type="GO" id="GO:0005737">
    <property type="term" value="C:cytoplasm"/>
    <property type="evidence" value="ECO:0007669"/>
    <property type="project" value="TreeGrafter"/>
</dbReference>
<reference evidence="3" key="1">
    <citation type="submission" date="2021-01" db="EMBL/GenBank/DDBJ databases">
        <authorList>
            <person name="Corre E."/>
            <person name="Pelletier E."/>
            <person name="Niang G."/>
            <person name="Scheremetjew M."/>
            <person name="Finn R."/>
            <person name="Kale V."/>
            <person name="Holt S."/>
            <person name="Cochrane G."/>
            <person name="Meng A."/>
            <person name="Brown T."/>
            <person name="Cohen L."/>
        </authorList>
    </citation>
    <scope>NUCLEOTIDE SEQUENCE</scope>
</reference>
<gene>
    <name evidence="3" type="ORF">NSCI0253_LOCUS26552</name>
</gene>
<sequence>MGEFVFDSVAGTAALQSVSTCDWATQEACYTTLIKILGNIVSNPAEVKYRRLKLTNATLRAKIFDVPGARGFLDIAGFSEEEAADFLTVTDERVTSVAKALAQLKAFADEANTNELRRLRDERIAEANARDNKPTLLQARMTDEEKKLLREQLERDRAEFEKERELHPVGDSKAKDLKFGAHEGDTSFLRKRGG</sequence>
<evidence type="ECO:0000313" key="3">
    <source>
        <dbReference type="EMBL" id="CAD8852202.1"/>
    </source>
</evidence>
<protein>
    <recommendedName>
        <fullName evidence="2">PUB domain-containing protein</fullName>
    </recommendedName>
</protein>
<feature type="domain" description="PUB" evidence="2">
    <location>
        <begin position="27"/>
        <end position="100"/>
    </location>
</feature>
<dbReference type="PANTHER" id="PTHR23153:SF38">
    <property type="entry name" value="UBX DOMAIN-CONTAINING PROTEIN 6"/>
    <property type="match status" value="1"/>
</dbReference>
<dbReference type="PANTHER" id="PTHR23153">
    <property type="entry name" value="UBX-RELATED"/>
    <property type="match status" value="1"/>
</dbReference>
<evidence type="ECO:0000256" key="1">
    <source>
        <dbReference type="SAM" id="MobiDB-lite"/>
    </source>
</evidence>
<organism evidence="3">
    <name type="scientific">Noctiluca scintillans</name>
    <name type="common">Sea sparkle</name>
    <name type="synonym">Red tide dinoflagellate</name>
    <dbReference type="NCBI Taxonomy" id="2966"/>
    <lineage>
        <taxon>Eukaryota</taxon>
        <taxon>Sar</taxon>
        <taxon>Alveolata</taxon>
        <taxon>Dinophyceae</taxon>
        <taxon>Noctilucales</taxon>
        <taxon>Noctilucaceae</taxon>
        <taxon>Noctiluca</taxon>
    </lineage>
</organism>
<dbReference type="AlphaFoldDB" id="A0A7S1AF61"/>
<feature type="region of interest" description="Disordered" evidence="1">
    <location>
        <begin position="159"/>
        <end position="180"/>
    </location>
</feature>
<name>A0A7S1AF61_NOCSC</name>
<evidence type="ECO:0000259" key="2">
    <source>
        <dbReference type="Pfam" id="PF09409"/>
    </source>
</evidence>
<dbReference type="SUPFAM" id="SSF143503">
    <property type="entry name" value="PUG domain-like"/>
    <property type="match status" value="1"/>
</dbReference>
<accession>A0A7S1AF61</accession>
<dbReference type="InterPro" id="IPR018997">
    <property type="entry name" value="PUB_domain"/>
</dbReference>
<dbReference type="CDD" id="cd09212">
    <property type="entry name" value="PUB"/>
    <property type="match status" value="1"/>
</dbReference>
<dbReference type="Pfam" id="PF09409">
    <property type="entry name" value="PUB"/>
    <property type="match status" value="1"/>
</dbReference>
<dbReference type="Gene3D" id="1.20.58.2190">
    <property type="match status" value="1"/>
</dbReference>
<dbReference type="InterPro" id="IPR036339">
    <property type="entry name" value="PUB-like_dom_sf"/>
</dbReference>
<proteinExistence type="predicted"/>
<dbReference type="SMART" id="SM00580">
    <property type="entry name" value="PUG"/>
    <property type="match status" value="1"/>
</dbReference>